<comment type="subcellular location">
    <subcellularLocation>
        <location evidence="2">Cell membrane</location>
        <topology evidence="2">Lipid-anchor</topology>
        <topology evidence="2">GPI-anchor</topology>
    </subcellularLocation>
    <subcellularLocation>
        <location evidence="1">Secreted</location>
        <location evidence="1">Cell wall</location>
    </subcellularLocation>
</comment>
<dbReference type="SUPFAM" id="SSF52058">
    <property type="entry name" value="L domain-like"/>
    <property type="match status" value="2"/>
</dbReference>
<organism evidence="10 11">
    <name type="scientific">[Candida] railenensis</name>
    <dbReference type="NCBI Taxonomy" id="45579"/>
    <lineage>
        <taxon>Eukaryota</taxon>
        <taxon>Fungi</taxon>
        <taxon>Dikarya</taxon>
        <taxon>Ascomycota</taxon>
        <taxon>Saccharomycotina</taxon>
        <taxon>Pichiomycetes</taxon>
        <taxon>Debaryomycetaceae</taxon>
        <taxon>Kurtzmaniella</taxon>
    </lineage>
</organism>
<dbReference type="GO" id="GO:0005886">
    <property type="term" value="C:plasma membrane"/>
    <property type="evidence" value="ECO:0007669"/>
    <property type="project" value="UniProtKB-SubCell"/>
</dbReference>
<comment type="similarity">
    <text evidence="3">Belongs to the SPS2 family.</text>
</comment>
<keyword evidence="4" id="KW-0134">Cell wall</keyword>
<evidence type="ECO:0000256" key="4">
    <source>
        <dbReference type="ARBA" id="ARBA00022512"/>
    </source>
</evidence>
<dbReference type="Proteomes" id="UP000837801">
    <property type="component" value="Unassembled WGS sequence"/>
</dbReference>
<dbReference type="EMBL" id="CAKXYY010000014">
    <property type="protein sequence ID" value="CAH2354115.1"/>
    <property type="molecule type" value="Genomic_DNA"/>
</dbReference>
<comment type="caution">
    <text evidence="10">The sequence shown here is derived from an EMBL/GenBank/DDBJ whole genome shotgun (WGS) entry which is preliminary data.</text>
</comment>
<reference evidence="10" key="1">
    <citation type="submission" date="2022-03" db="EMBL/GenBank/DDBJ databases">
        <authorList>
            <person name="Legras J.-L."/>
            <person name="Devillers H."/>
            <person name="Grondin C."/>
        </authorList>
    </citation>
    <scope>NUCLEOTIDE SEQUENCE</scope>
    <source>
        <strain evidence="10">CLIB 1423</strain>
    </source>
</reference>
<evidence type="ECO:0000256" key="5">
    <source>
        <dbReference type="ARBA" id="ARBA00022525"/>
    </source>
</evidence>
<dbReference type="GO" id="GO:0009277">
    <property type="term" value="C:fungal-type cell wall"/>
    <property type="evidence" value="ECO:0007669"/>
    <property type="project" value="TreeGrafter"/>
</dbReference>
<keyword evidence="6 9" id="KW-0732">Signal</keyword>
<keyword evidence="8" id="KW-0812">Transmembrane</keyword>
<dbReference type="GO" id="GO:0009986">
    <property type="term" value="C:cell surface"/>
    <property type="evidence" value="ECO:0007669"/>
    <property type="project" value="TreeGrafter"/>
</dbReference>
<evidence type="ECO:0000256" key="7">
    <source>
        <dbReference type="ARBA" id="ARBA00023180"/>
    </source>
</evidence>
<protein>
    <submittedName>
        <fullName evidence="10">Cell surface GPI-anchored protein ECM33</fullName>
    </submittedName>
</protein>
<keyword evidence="7" id="KW-0325">Glycoprotein</keyword>
<dbReference type="OrthoDB" id="536881at2759"/>
<accession>A0A9P0QRD2</accession>
<evidence type="ECO:0000256" key="3">
    <source>
        <dbReference type="ARBA" id="ARBA00005798"/>
    </source>
</evidence>
<evidence type="ECO:0000313" key="11">
    <source>
        <dbReference type="Proteomes" id="UP000837801"/>
    </source>
</evidence>
<keyword evidence="8" id="KW-1133">Transmembrane helix</keyword>
<dbReference type="AlphaFoldDB" id="A0A9P0QRD2"/>
<feature type="signal peptide" evidence="9">
    <location>
        <begin position="1"/>
        <end position="18"/>
    </location>
</feature>
<dbReference type="PANTHER" id="PTHR31018:SF3">
    <property type="entry name" value="RECEPTOR PROTEIN-TYROSINE KINASE"/>
    <property type="match status" value="1"/>
</dbReference>
<dbReference type="GO" id="GO:0031505">
    <property type="term" value="P:fungal-type cell wall organization"/>
    <property type="evidence" value="ECO:0007669"/>
    <property type="project" value="TreeGrafter"/>
</dbReference>
<evidence type="ECO:0000256" key="6">
    <source>
        <dbReference type="ARBA" id="ARBA00022729"/>
    </source>
</evidence>
<feature type="chain" id="PRO_5040507186" evidence="9">
    <location>
        <begin position="19"/>
        <end position="433"/>
    </location>
</feature>
<keyword evidence="5" id="KW-0964">Secreted</keyword>
<evidence type="ECO:0000256" key="1">
    <source>
        <dbReference type="ARBA" id="ARBA00004191"/>
    </source>
</evidence>
<gene>
    <name evidence="10" type="ORF">CLIB1423_14S02388</name>
</gene>
<proteinExistence type="inferred from homology"/>
<sequence>MKIGFLLPIATCLSLANATATSNTFLLQAISNTTNTISSYEDKCYRETHTISNSNDLKYLEDCQTLKGDVLISNFKEPIIQLSSNLQEISGSLTIRNAPHLVRLEGPKLTSIGETFSIRELTSLALISFPELKSVKVLDWKVLPILSTVHFNSEIKDVESITVTDTSLTAFSGFMTNNLHTLDLNNNRFLESITSNVERVTEKLHIAANAENVHVNLSHLKFAKNLTIQETSNIDLSSLENVENSASFINNYFKQLKIPKLKAIGGTLSISRNQVLNQVEFPMTDEIGGGLVVVNNTAIEKINFLPKLSIIGEAMEIVGNIKDIQLKQLKLVKGSAKITAFSSIFDCTKWTKSEVGSIIRGGKIECTNAKGTINTSSNGTGDDNRNMDGINHDGAFAEPAPGFKYRSEAVKKAISFVLLSIALSSYYLVLKLN</sequence>
<keyword evidence="8" id="KW-0472">Membrane</keyword>
<dbReference type="Gene3D" id="3.80.20.20">
    <property type="entry name" value="Receptor L-domain"/>
    <property type="match status" value="1"/>
</dbReference>
<dbReference type="InterPro" id="IPR036941">
    <property type="entry name" value="Rcpt_L-dom_sf"/>
</dbReference>
<feature type="transmembrane region" description="Helical" evidence="8">
    <location>
        <begin position="413"/>
        <end position="430"/>
    </location>
</feature>
<dbReference type="InterPro" id="IPR051648">
    <property type="entry name" value="CWI-Assembly_Regulator"/>
</dbReference>
<dbReference type="PANTHER" id="PTHR31018">
    <property type="entry name" value="SPORULATION-SPECIFIC PROTEIN-RELATED"/>
    <property type="match status" value="1"/>
</dbReference>
<evidence type="ECO:0000313" key="10">
    <source>
        <dbReference type="EMBL" id="CAH2354115.1"/>
    </source>
</evidence>
<evidence type="ECO:0000256" key="9">
    <source>
        <dbReference type="SAM" id="SignalP"/>
    </source>
</evidence>
<name>A0A9P0QRD2_9ASCO</name>
<evidence type="ECO:0000256" key="2">
    <source>
        <dbReference type="ARBA" id="ARBA00004609"/>
    </source>
</evidence>
<evidence type="ECO:0000256" key="8">
    <source>
        <dbReference type="SAM" id="Phobius"/>
    </source>
</evidence>
<keyword evidence="11" id="KW-1185">Reference proteome</keyword>